<dbReference type="PROSITE" id="PS50011">
    <property type="entry name" value="PROTEIN_KINASE_DOM"/>
    <property type="match status" value="1"/>
</dbReference>
<keyword evidence="5" id="KW-1185">Reference proteome</keyword>
<comment type="similarity">
    <text evidence="1">Belongs to the protein kinase superfamily. ADCK protein kinase family.</text>
</comment>
<dbReference type="PANTHER" id="PTHR10566:SF121">
    <property type="entry name" value="PROTEIN KINASE DOMAIN-CONTAINING PROTEIN"/>
    <property type="match status" value="1"/>
</dbReference>
<gene>
    <name evidence="3" type="ORF">SCF082_LOCUS2330</name>
    <name evidence="4" type="ORF">SCF082_LOCUS8529</name>
</gene>
<evidence type="ECO:0000259" key="2">
    <source>
        <dbReference type="PROSITE" id="PS50011"/>
    </source>
</evidence>
<dbReference type="CDD" id="cd05121">
    <property type="entry name" value="ABC1_ADCK3-like"/>
    <property type="match status" value="1"/>
</dbReference>
<dbReference type="InterPro" id="IPR004147">
    <property type="entry name" value="ABC1_dom"/>
</dbReference>
<dbReference type="EMBL" id="CAXAMM010004892">
    <property type="protein sequence ID" value="CAK9005273.1"/>
    <property type="molecule type" value="Genomic_DNA"/>
</dbReference>
<proteinExistence type="inferred from homology"/>
<reference evidence="3 5" key="1">
    <citation type="submission" date="2024-02" db="EMBL/GenBank/DDBJ databases">
        <authorList>
            <person name="Chen Y."/>
            <person name="Shah S."/>
            <person name="Dougan E. K."/>
            <person name="Thang M."/>
            <person name="Chan C."/>
        </authorList>
    </citation>
    <scope>NUCLEOTIDE SEQUENCE [LARGE SCALE GENOMIC DNA]</scope>
</reference>
<dbReference type="SUPFAM" id="SSF56112">
    <property type="entry name" value="Protein kinase-like (PK-like)"/>
    <property type="match status" value="1"/>
</dbReference>
<sequence length="841" mass="93551">MDTAFVAARAAQSTRSSPELTAAFRAEQPGRGRAGFEDPTLAAAGFAGLLSALRAVRALPRRARRQLRKKSQVLRFATNVFERSSLEAGAKLLEEAVKAQNSTSPTEFSSFSEEKNRQSYVSQQAALEGLEDVNGVDDDGLPLIYSVERIAKFWDTKPGDLAERWSRFLRISTPFITRFFYSLLNGRLWEDEASLARQAVDNMQELGPTFVKLGQVLSIRPDVLPPKTMKELSRLQDDIETFSNEEARKVIEKEMGKPLDEIFSTFSEEPIAAASLAQVYRATLRETGEEVAVKVQRPGALNTVSKDLYVLRRLADVVQPLIRRFTADETDYIALTETFAEGLYTELDFRNEALNALRMEELLKDSLGEDSLEKIIIPTPLMSLTTRRVMLSQWVNGVKLSTLPQQEIRELIAIGQEVFLTQLLDIGFFHGDPHPGNLLKITEGDDAGKLCLLDFGLVAQVPRKDRDIIVSAVVHLGTQNWEALIEDFQELGFLSEDTDKDALVPIMQRVLKPYLKGGGAQAFKNANFQALTQDLLKVNMEVKFSIPPYVSLLARSVATLEGVALQGDPQYQIVAMAYPFVIRRLLKNDSRMSFSALRELLYDPHTRRMRPQRLATMLQASLGVVADAESREGFIDFDSVPKDSAPVSEVVKFLLSENASKLRPLLNAELAYGLDLVLRRTARRLRTTLRDLLVPRVPLVGVRLPQPPLPPLLLPVPRDLEKTGPAAFQSGVDLLGIDEIFEAVFPELNTSEDVDFDTFNEAAKGILNEGDELPEPTPQALLNALRSVAQGQETAVAELAEALRQSLSTQETRSALTNEVLLAIAQELNRTWRARLAAVRA</sequence>
<evidence type="ECO:0000256" key="1">
    <source>
        <dbReference type="ARBA" id="ARBA00009670"/>
    </source>
</evidence>
<feature type="domain" description="Protein kinase" evidence="2">
    <location>
        <begin position="265"/>
        <end position="622"/>
    </location>
</feature>
<dbReference type="InterPro" id="IPR050154">
    <property type="entry name" value="UbiB_kinase"/>
</dbReference>
<organism evidence="3 5">
    <name type="scientific">Durusdinium trenchii</name>
    <dbReference type="NCBI Taxonomy" id="1381693"/>
    <lineage>
        <taxon>Eukaryota</taxon>
        <taxon>Sar</taxon>
        <taxon>Alveolata</taxon>
        <taxon>Dinophyceae</taxon>
        <taxon>Suessiales</taxon>
        <taxon>Symbiodiniaceae</taxon>
        <taxon>Durusdinium</taxon>
    </lineage>
</organism>
<name>A0ABP0HK87_9DINO</name>
<protein>
    <submittedName>
        <fullName evidence="3">Uncharacterized protein sll0005</fullName>
    </submittedName>
</protein>
<dbReference type="InterPro" id="IPR011009">
    <property type="entry name" value="Kinase-like_dom_sf"/>
</dbReference>
<comment type="caution">
    <text evidence="3">The sequence shown here is derived from an EMBL/GenBank/DDBJ whole genome shotgun (WGS) entry which is preliminary data.</text>
</comment>
<dbReference type="PANTHER" id="PTHR10566">
    <property type="entry name" value="CHAPERONE-ACTIVITY OF BC1 COMPLEX CABC1 -RELATED"/>
    <property type="match status" value="1"/>
</dbReference>
<evidence type="ECO:0000313" key="4">
    <source>
        <dbReference type="EMBL" id="CAK9005273.1"/>
    </source>
</evidence>
<accession>A0ABP0HK87</accession>
<evidence type="ECO:0000313" key="3">
    <source>
        <dbReference type="EMBL" id="CAK8990640.1"/>
    </source>
</evidence>
<evidence type="ECO:0000313" key="5">
    <source>
        <dbReference type="Proteomes" id="UP001642464"/>
    </source>
</evidence>
<dbReference type="InterPro" id="IPR000719">
    <property type="entry name" value="Prot_kinase_dom"/>
</dbReference>
<dbReference type="EMBL" id="CAXAMM010001126">
    <property type="protein sequence ID" value="CAK8990640.1"/>
    <property type="molecule type" value="Genomic_DNA"/>
</dbReference>
<dbReference type="Pfam" id="PF03109">
    <property type="entry name" value="ABC1"/>
    <property type="match status" value="1"/>
</dbReference>
<dbReference type="Proteomes" id="UP001642464">
    <property type="component" value="Unassembled WGS sequence"/>
</dbReference>